<evidence type="ECO:0000313" key="3">
    <source>
        <dbReference type="EMBL" id="MDD0983862.1"/>
    </source>
</evidence>
<sequence length="74" mass="7591">MIKPFALVIAAGLLAGCGSAPKAPADDAPGAAPHKGCYQADWQAETMPVISKRIGPDGLEKYDSPPKGKEQGCP</sequence>
<dbReference type="PROSITE" id="PS51257">
    <property type="entry name" value="PROKAR_LIPOPROTEIN"/>
    <property type="match status" value="1"/>
</dbReference>
<feature type="signal peptide" evidence="2">
    <location>
        <begin position="1"/>
        <end position="25"/>
    </location>
</feature>
<dbReference type="EMBL" id="JAMDHD010000003">
    <property type="protein sequence ID" value="MDD0983862.1"/>
    <property type="molecule type" value="Genomic_DNA"/>
</dbReference>
<feature type="chain" id="PRO_5047412641" description="Lipoprotein" evidence="2">
    <location>
        <begin position="26"/>
        <end position="74"/>
    </location>
</feature>
<evidence type="ECO:0000256" key="2">
    <source>
        <dbReference type="SAM" id="SignalP"/>
    </source>
</evidence>
<evidence type="ECO:0000313" key="4">
    <source>
        <dbReference type="Proteomes" id="UP001148189"/>
    </source>
</evidence>
<name>A0ABT5N7N7_9PSED</name>
<evidence type="ECO:0008006" key="5">
    <source>
        <dbReference type="Google" id="ProtNLM"/>
    </source>
</evidence>
<proteinExistence type="predicted"/>
<feature type="compositionally biased region" description="Basic and acidic residues" evidence="1">
    <location>
        <begin position="54"/>
        <end position="74"/>
    </location>
</feature>
<dbReference type="GeneID" id="97827918"/>
<reference evidence="3" key="1">
    <citation type="submission" date="2022-05" db="EMBL/GenBank/DDBJ databases">
        <title>Novel Pseudomonas spp. Isolated from a Rainbow Trout Aquaculture Facility.</title>
        <authorList>
            <person name="Testerman T."/>
            <person name="Graf J."/>
        </authorList>
    </citation>
    <scope>NUCLEOTIDE SEQUENCE</scope>
    <source>
        <strain evidence="3">ID1050</strain>
    </source>
</reference>
<keyword evidence="2" id="KW-0732">Signal</keyword>
<keyword evidence="4" id="KW-1185">Reference proteome</keyword>
<dbReference type="Proteomes" id="UP001148189">
    <property type="component" value="Unassembled WGS sequence"/>
</dbReference>
<organism evidence="3 4">
    <name type="scientific">Pseudomonas shahriarae</name>
    <dbReference type="NCBI Taxonomy" id="2745512"/>
    <lineage>
        <taxon>Bacteria</taxon>
        <taxon>Pseudomonadati</taxon>
        <taxon>Pseudomonadota</taxon>
        <taxon>Gammaproteobacteria</taxon>
        <taxon>Pseudomonadales</taxon>
        <taxon>Pseudomonadaceae</taxon>
        <taxon>Pseudomonas</taxon>
    </lineage>
</organism>
<evidence type="ECO:0000256" key="1">
    <source>
        <dbReference type="SAM" id="MobiDB-lite"/>
    </source>
</evidence>
<protein>
    <recommendedName>
        <fullName evidence="5">Lipoprotein</fullName>
    </recommendedName>
</protein>
<comment type="caution">
    <text evidence="3">The sequence shown here is derived from an EMBL/GenBank/DDBJ whole genome shotgun (WGS) entry which is preliminary data.</text>
</comment>
<feature type="region of interest" description="Disordered" evidence="1">
    <location>
        <begin position="53"/>
        <end position="74"/>
    </location>
</feature>
<accession>A0ABT5N7N7</accession>
<dbReference type="RefSeq" id="WP_057440235.1">
    <property type="nucleotide sequence ID" value="NZ_CP077085.1"/>
</dbReference>
<gene>
    <name evidence="3" type="ORF">M5G21_02615</name>
</gene>